<dbReference type="PROSITE" id="PS50932">
    <property type="entry name" value="HTH_LACI_2"/>
    <property type="match status" value="1"/>
</dbReference>
<evidence type="ECO:0000256" key="2">
    <source>
        <dbReference type="ARBA" id="ARBA00023125"/>
    </source>
</evidence>
<dbReference type="SUPFAM" id="SSF53822">
    <property type="entry name" value="Periplasmic binding protein-like I"/>
    <property type="match status" value="1"/>
</dbReference>
<dbReference type="InterPro" id="IPR000843">
    <property type="entry name" value="HTH_LacI"/>
</dbReference>
<keyword evidence="6" id="KW-1185">Reference proteome</keyword>
<accession>A0ABU1GVU1</accession>
<dbReference type="EMBL" id="JARWAO010000002">
    <property type="protein sequence ID" value="MDR5895557.1"/>
    <property type="molecule type" value="Genomic_DNA"/>
</dbReference>
<evidence type="ECO:0000313" key="6">
    <source>
        <dbReference type="Proteomes" id="UP001269375"/>
    </source>
</evidence>
<dbReference type="InterPro" id="IPR046335">
    <property type="entry name" value="LacI/GalR-like_sensor"/>
</dbReference>
<evidence type="ECO:0000256" key="1">
    <source>
        <dbReference type="ARBA" id="ARBA00023015"/>
    </source>
</evidence>
<keyword evidence="3" id="KW-0804">Transcription</keyword>
<dbReference type="RefSeq" id="WP_251591706.1">
    <property type="nucleotide sequence ID" value="NZ_JAMLJI010000001.1"/>
</dbReference>
<reference evidence="5 6" key="1">
    <citation type="submission" date="2023-04" db="EMBL/GenBank/DDBJ databases">
        <title>A long-awaited taxogenomic arrangement of the family Halomonadaceae.</title>
        <authorList>
            <person name="De La Haba R."/>
            <person name="Chuvochina M."/>
            <person name="Wittouck S."/>
            <person name="Arahal D.R."/>
            <person name="Sanchez-Porro C."/>
            <person name="Hugenholtz P."/>
            <person name="Ventosa A."/>
        </authorList>
    </citation>
    <scope>NUCLEOTIDE SEQUENCE [LARGE SCALE GENOMIC DNA]</scope>
    <source>
        <strain evidence="5 6">DSM 22428</strain>
    </source>
</reference>
<dbReference type="GO" id="GO:0003677">
    <property type="term" value="F:DNA binding"/>
    <property type="evidence" value="ECO:0007669"/>
    <property type="project" value="UniProtKB-KW"/>
</dbReference>
<evidence type="ECO:0000259" key="4">
    <source>
        <dbReference type="PROSITE" id="PS50932"/>
    </source>
</evidence>
<dbReference type="Proteomes" id="UP001269375">
    <property type="component" value="Unassembled WGS sequence"/>
</dbReference>
<dbReference type="Pfam" id="PF00356">
    <property type="entry name" value="LacI"/>
    <property type="match status" value="1"/>
</dbReference>
<dbReference type="PROSITE" id="PS00356">
    <property type="entry name" value="HTH_LACI_1"/>
    <property type="match status" value="1"/>
</dbReference>
<organism evidence="5 6">
    <name type="scientific">Larsenimonas suaedae</name>
    <dbReference type="NCBI Taxonomy" id="1851019"/>
    <lineage>
        <taxon>Bacteria</taxon>
        <taxon>Pseudomonadati</taxon>
        <taxon>Pseudomonadota</taxon>
        <taxon>Gammaproteobacteria</taxon>
        <taxon>Oceanospirillales</taxon>
        <taxon>Halomonadaceae</taxon>
        <taxon>Larsenimonas</taxon>
    </lineage>
</organism>
<evidence type="ECO:0000256" key="3">
    <source>
        <dbReference type="ARBA" id="ARBA00023163"/>
    </source>
</evidence>
<dbReference type="InterPro" id="IPR010982">
    <property type="entry name" value="Lambda_DNA-bd_dom_sf"/>
</dbReference>
<dbReference type="SUPFAM" id="SSF47413">
    <property type="entry name" value="lambda repressor-like DNA-binding domains"/>
    <property type="match status" value="1"/>
</dbReference>
<feature type="domain" description="HTH lacI-type" evidence="4">
    <location>
        <begin position="12"/>
        <end position="66"/>
    </location>
</feature>
<sequence>MSRRSRRNSGRVTLDDVARHVGVSKITISRALRQPDKVSAPLKTKIEHAIELLGYIPNRQAGSLASARSHAIALIVPSLSNGVFSEVLRGVDEVFQQSGYQVLLGHSGYSIHEEERLVNTYLSYGVEGFIVSSGQHTERTLALLKRSGLPVVEMMGIPKAPLDMAVGLDHEAAGHAITSALIELGYRNIGFGGARMDFRAQERLNGWRRALREHGLDDTACLTTFSPSTYHLGGALLNDIVGRFPATEAIFFCNDDLAAGALFECQRQGLRVPTDMAVAGFNGMDITDVVSPRLTTVVTPRRPIGERAAQLLLKRLNAEPVEARVVDLGFTLALRDSTSIERA</sequence>
<dbReference type="Gene3D" id="3.40.50.2300">
    <property type="match status" value="2"/>
</dbReference>
<dbReference type="InterPro" id="IPR028082">
    <property type="entry name" value="Peripla_BP_I"/>
</dbReference>
<name>A0ABU1GVU1_9GAMM</name>
<dbReference type="Gene3D" id="1.10.260.40">
    <property type="entry name" value="lambda repressor-like DNA-binding domains"/>
    <property type="match status" value="1"/>
</dbReference>
<gene>
    <name evidence="5" type="ORF">QC825_05675</name>
</gene>
<protein>
    <submittedName>
        <fullName evidence="5">LacI family DNA-binding transcriptional regulator</fullName>
    </submittedName>
</protein>
<keyword evidence="2 5" id="KW-0238">DNA-binding</keyword>
<dbReference type="CDD" id="cd01392">
    <property type="entry name" value="HTH_LacI"/>
    <property type="match status" value="1"/>
</dbReference>
<keyword evidence="1" id="KW-0805">Transcription regulation</keyword>
<comment type="caution">
    <text evidence="5">The sequence shown here is derived from an EMBL/GenBank/DDBJ whole genome shotgun (WGS) entry which is preliminary data.</text>
</comment>
<proteinExistence type="predicted"/>
<dbReference type="PANTHER" id="PTHR30146">
    <property type="entry name" value="LACI-RELATED TRANSCRIPTIONAL REPRESSOR"/>
    <property type="match status" value="1"/>
</dbReference>
<dbReference type="SMART" id="SM00354">
    <property type="entry name" value="HTH_LACI"/>
    <property type="match status" value="1"/>
</dbReference>
<evidence type="ECO:0000313" key="5">
    <source>
        <dbReference type="EMBL" id="MDR5895557.1"/>
    </source>
</evidence>
<dbReference type="PANTHER" id="PTHR30146:SF2">
    <property type="entry name" value="HTH-TYPE TRANSCRIPTIONAL REGULATOR GNTR"/>
    <property type="match status" value="1"/>
</dbReference>
<dbReference type="CDD" id="cd01575">
    <property type="entry name" value="PBP1_GntR"/>
    <property type="match status" value="1"/>
</dbReference>
<dbReference type="Pfam" id="PF13377">
    <property type="entry name" value="Peripla_BP_3"/>
    <property type="match status" value="1"/>
</dbReference>